<feature type="compositionally biased region" description="Basic residues" evidence="1">
    <location>
        <begin position="131"/>
        <end position="144"/>
    </location>
</feature>
<evidence type="ECO:0000259" key="2">
    <source>
        <dbReference type="Pfam" id="PF23055"/>
    </source>
</evidence>
<keyword evidence="4" id="KW-1185">Reference proteome</keyword>
<dbReference type="PANTHER" id="PTHR33327:SF3">
    <property type="entry name" value="RNA-DIRECTED DNA POLYMERASE"/>
    <property type="match status" value="1"/>
</dbReference>
<feature type="domain" description="DUF7041" evidence="2">
    <location>
        <begin position="36"/>
        <end position="80"/>
    </location>
</feature>
<dbReference type="EMBL" id="BMAO01015904">
    <property type="protein sequence ID" value="GFR05038.1"/>
    <property type="molecule type" value="Genomic_DNA"/>
</dbReference>
<evidence type="ECO:0000313" key="3">
    <source>
        <dbReference type="EMBL" id="GFR05038.1"/>
    </source>
</evidence>
<name>A0A8X6GIY4_TRICU</name>
<feature type="non-terminal residue" evidence="3">
    <location>
        <position position="1"/>
    </location>
</feature>
<protein>
    <submittedName>
        <fullName evidence="3">Transposon Tf2-6 polyprotein</fullName>
    </submittedName>
</protein>
<dbReference type="PANTHER" id="PTHR33327">
    <property type="entry name" value="ENDONUCLEASE"/>
    <property type="match status" value="1"/>
</dbReference>
<dbReference type="Pfam" id="PF23055">
    <property type="entry name" value="DUF7041"/>
    <property type="match status" value="1"/>
</dbReference>
<dbReference type="InterPro" id="IPR055469">
    <property type="entry name" value="DUF7041"/>
</dbReference>
<reference evidence="3" key="1">
    <citation type="submission" date="2020-07" db="EMBL/GenBank/DDBJ databases">
        <title>Multicomponent nature underlies the extraordinary mechanical properties of spider dragline silk.</title>
        <authorList>
            <person name="Kono N."/>
            <person name="Nakamura H."/>
            <person name="Mori M."/>
            <person name="Yoshida Y."/>
            <person name="Ohtoshi R."/>
            <person name="Malay A.D."/>
            <person name="Moran D.A.P."/>
            <person name="Tomita M."/>
            <person name="Numata K."/>
            <person name="Arakawa K."/>
        </authorList>
    </citation>
    <scope>NUCLEOTIDE SEQUENCE</scope>
</reference>
<feature type="region of interest" description="Disordered" evidence="1">
    <location>
        <begin position="130"/>
        <end position="157"/>
    </location>
</feature>
<sequence length="192" mass="21683">ILNSGFPRANELLPSEYRKRLQTHAISSTILFQTCHQKAAAIVRDLIITPDETDPYGAIKAQLIQRTGESPQQEIRKLLTGEELGDRKSSELLKTVNRRASSHNVPKELMLETFSSVATDLSANYLGIHHANNRRKSRRSRRQNPRSSIPNVSLSTNAIASSSENRILQDIERLNGRIDDLTMRQKDSRAKK</sequence>
<evidence type="ECO:0000313" key="4">
    <source>
        <dbReference type="Proteomes" id="UP000887116"/>
    </source>
</evidence>
<comment type="caution">
    <text evidence="3">The sequence shown here is derived from an EMBL/GenBank/DDBJ whole genome shotgun (WGS) entry which is preliminary data.</text>
</comment>
<gene>
    <name evidence="3" type="primary">Tf2-6_59</name>
    <name evidence="3" type="ORF">TNCT_686591</name>
</gene>
<evidence type="ECO:0000256" key="1">
    <source>
        <dbReference type="SAM" id="MobiDB-lite"/>
    </source>
</evidence>
<dbReference type="Proteomes" id="UP000887116">
    <property type="component" value="Unassembled WGS sequence"/>
</dbReference>
<accession>A0A8X6GIY4</accession>
<proteinExistence type="predicted"/>
<organism evidence="3 4">
    <name type="scientific">Trichonephila clavata</name>
    <name type="common">Joro spider</name>
    <name type="synonym">Nephila clavata</name>
    <dbReference type="NCBI Taxonomy" id="2740835"/>
    <lineage>
        <taxon>Eukaryota</taxon>
        <taxon>Metazoa</taxon>
        <taxon>Ecdysozoa</taxon>
        <taxon>Arthropoda</taxon>
        <taxon>Chelicerata</taxon>
        <taxon>Arachnida</taxon>
        <taxon>Araneae</taxon>
        <taxon>Araneomorphae</taxon>
        <taxon>Entelegynae</taxon>
        <taxon>Araneoidea</taxon>
        <taxon>Nephilidae</taxon>
        <taxon>Trichonephila</taxon>
    </lineage>
</organism>
<dbReference type="AlphaFoldDB" id="A0A8X6GIY4"/>